<sequence length="223" mass="23410">MKNYDDLQRFKEKTQTLDIAFKDMSGQTQEADQSQWAIIRQLAADEDQETLGGGQRIDLPQPQPIRGNEFDTPPQQPQVAPVASSVRGSILDSLAATPAAGEAPTAVSSLFPPAPAKPSPSATPVAPKATHVERQATTSLFPPPPPKPVEAPVAPAVVPEPAVVPAPVAVAPPPVFAAPVAPAQPAAAPSRFGALFRSRPAEPVNLSKETLLKPLLEKIALCR</sequence>
<dbReference type="AlphaFoldDB" id="A0AAP9H1P9"/>
<feature type="compositionally biased region" description="Low complexity" evidence="1">
    <location>
        <begin position="97"/>
        <end position="106"/>
    </location>
</feature>
<organism evidence="3 4">
    <name type="scientific">Pantoea phytobeneficialis</name>
    <dbReference type="NCBI Taxonomy" id="2052056"/>
    <lineage>
        <taxon>Bacteria</taxon>
        <taxon>Pseudomonadati</taxon>
        <taxon>Pseudomonadota</taxon>
        <taxon>Gammaproteobacteria</taxon>
        <taxon>Enterobacterales</taxon>
        <taxon>Erwiniaceae</taxon>
        <taxon>Pantoea</taxon>
    </lineage>
</organism>
<dbReference type="EMBL" id="CP024636">
    <property type="protein sequence ID" value="QGR04987.1"/>
    <property type="molecule type" value="Genomic_DNA"/>
</dbReference>
<dbReference type="InterPro" id="IPR031484">
    <property type="entry name" value="CBP_BcsO"/>
</dbReference>
<dbReference type="EMBL" id="JAUOOM010000017">
    <property type="protein sequence ID" value="MDO6408342.1"/>
    <property type="molecule type" value="Genomic_DNA"/>
</dbReference>
<keyword evidence="5" id="KW-1185">Reference proteome</keyword>
<reference evidence="4" key="1">
    <citation type="submission" date="2017-11" db="EMBL/GenBank/DDBJ databases">
        <title>Genome sequence of Pantoea sp. MSR2.</title>
        <authorList>
            <person name="Nascimento F.X."/>
        </authorList>
    </citation>
    <scope>NUCLEOTIDE SEQUENCE [LARGE SCALE GENOMIC DNA]</scope>
    <source>
        <strain evidence="4">MSR2</strain>
    </source>
</reference>
<accession>A0AAP9H1P9</accession>
<gene>
    <name evidence="2" type="primary">bcsO</name>
    <name evidence="3" type="ORF">CTZ24_00620</name>
    <name evidence="2" type="ORF">Q3404_17375</name>
</gene>
<dbReference type="KEGG" id="ppho:CTZ24_00620"/>
<feature type="region of interest" description="Disordered" evidence="1">
    <location>
        <begin position="46"/>
        <end position="85"/>
    </location>
</feature>
<evidence type="ECO:0000313" key="4">
    <source>
        <dbReference type="Proteomes" id="UP000424872"/>
    </source>
</evidence>
<evidence type="ECO:0000313" key="2">
    <source>
        <dbReference type="EMBL" id="MDO6408342.1"/>
    </source>
</evidence>
<dbReference type="Proteomes" id="UP000424872">
    <property type="component" value="Chromosome"/>
</dbReference>
<dbReference type="Proteomes" id="UP001171299">
    <property type="component" value="Unassembled WGS sequence"/>
</dbReference>
<evidence type="ECO:0000313" key="5">
    <source>
        <dbReference type="Proteomes" id="UP001171299"/>
    </source>
</evidence>
<name>A0AAP9H1P9_9GAMM</name>
<reference evidence="3" key="2">
    <citation type="journal article" date="2020" name="Environ. Microbiol.">
        <title>The extreme plant-growth-promoting properties of Pantoea phytobeneficialis MSR2 revealed by functional and genomic analysis.</title>
        <authorList>
            <person name="Nascimento F.X."/>
            <person name="Hernandez A.G."/>
            <person name="Glick B.R."/>
            <person name="Rossi M.J."/>
        </authorList>
    </citation>
    <scope>NUCLEOTIDE SEQUENCE</scope>
    <source>
        <strain evidence="3">MSR2</strain>
    </source>
</reference>
<dbReference type="RefSeq" id="WP_208724516.1">
    <property type="nucleotide sequence ID" value="NZ_CP024636.1"/>
</dbReference>
<reference evidence="2" key="3">
    <citation type="submission" date="2023-07" db="EMBL/GenBank/DDBJ databases">
        <title>The extreme plant-growth-promoting properties of Pantoea phytobeneficialis PF55 revealed by functional and genomic analysis.</title>
        <authorList>
            <person name="Nascimento F.X."/>
            <person name="Marcio R.J."/>
        </authorList>
    </citation>
    <scope>NUCLEOTIDE SEQUENCE</scope>
    <source>
        <strain evidence="2">PF55</strain>
    </source>
</reference>
<evidence type="ECO:0000313" key="3">
    <source>
        <dbReference type="EMBL" id="QGR04987.1"/>
    </source>
</evidence>
<proteinExistence type="predicted"/>
<dbReference type="Pfam" id="PF17037">
    <property type="entry name" value="CBP_BcsO"/>
    <property type="match status" value="1"/>
</dbReference>
<evidence type="ECO:0000256" key="1">
    <source>
        <dbReference type="SAM" id="MobiDB-lite"/>
    </source>
</evidence>
<protein>
    <submittedName>
        <fullName evidence="3">Cellulose biosynthesis protein BcsO</fullName>
    </submittedName>
</protein>
<feature type="compositionally biased region" description="Low complexity" evidence="1">
    <location>
        <begin position="119"/>
        <end position="129"/>
    </location>
</feature>
<feature type="region of interest" description="Disordered" evidence="1">
    <location>
        <begin position="97"/>
        <end position="148"/>
    </location>
</feature>